<dbReference type="Proteomes" id="UP000274822">
    <property type="component" value="Unassembled WGS sequence"/>
</dbReference>
<accession>A0A433QWN8</accession>
<feature type="region of interest" description="Disordered" evidence="1">
    <location>
        <begin position="67"/>
        <end position="92"/>
    </location>
</feature>
<evidence type="ECO:0000313" key="3">
    <source>
        <dbReference type="Proteomes" id="UP000274822"/>
    </source>
</evidence>
<organism evidence="2 3">
    <name type="scientific">Jimgerdemannia flammicorona</name>
    <dbReference type="NCBI Taxonomy" id="994334"/>
    <lineage>
        <taxon>Eukaryota</taxon>
        <taxon>Fungi</taxon>
        <taxon>Fungi incertae sedis</taxon>
        <taxon>Mucoromycota</taxon>
        <taxon>Mucoromycotina</taxon>
        <taxon>Endogonomycetes</taxon>
        <taxon>Endogonales</taxon>
        <taxon>Endogonaceae</taxon>
        <taxon>Jimgerdemannia</taxon>
    </lineage>
</organism>
<protein>
    <submittedName>
        <fullName evidence="2">Uncharacterized protein</fullName>
    </submittedName>
</protein>
<gene>
    <name evidence="2" type="ORF">BC938DRAFT_481707</name>
</gene>
<evidence type="ECO:0000256" key="1">
    <source>
        <dbReference type="SAM" id="MobiDB-lite"/>
    </source>
</evidence>
<name>A0A433QWN8_9FUNG</name>
<feature type="compositionally biased region" description="Low complexity" evidence="1">
    <location>
        <begin position="9"/>
        <end position="20"/>
    </location>
</feature>
<sequence length="92" mass="9415">MLKSDHLLPIRLPPLRSLPPGQASTLDSTATAIVVPAVVPAVNLVPPTNLVPPVTVSSPVTIPSVTIPSSVTTPSFEPPGPAASPKRPKTTK</sequence>
<evidence type="ECO:0000313" key="2">
    <source>
        <dbReference type="EMBL" id="RUS34231.1"/>
    </source>
</evidence>
<feature type="region of interest" description="Disordered" evidence="1">
    <location>
        <begin position="1"/>
        <end position="24"/>
    </location>
</feature>
<dbReference type="EMBL" id="RBNJ01000642">
    <property type="protein sequence ID" value="RUS34231.1"/>
    <property type="molecule type" value="Genomic_DNA"/>
</dbReference>
<reference evidence="2 3" key="1">
    <citation type="journal article" date="2018" name="New Phytol.">
        <title>Phylogenomics of Endogonaceae and evolution of mycorrhizas within Mucoromycota.</title>
        <authorList>
            <person name="Chang Y."/>
            <person name="Desiro A."/>
            <person name="Na H."/>
            <person name="Sandor L."/>
            <person name="Lipzen A."/>
            <person name="Clum A."/>
            <person name="Barry K."/>
            <person name="Grigoriev I.V."/>
            <person name="Martin F.M."/>
            <person name="Stajich J.E."/>
            <person name="Smith M.E."/>
            <person name="Bonito G."/>
            <person name="Spatafora J.W."/>
        </authorList>
    </citation>
    <scope>NUCLEOTIDE SEQUENCE [LARGE SCALE GENOMIC DNA]</scope>
    <source>
        <strain evidence="2 3">AD002</strain>
    </source>
</reference>
<dbReference type="AlphaFoldDB" id="A0A433QWN8"/>
<comment type="caution">
    <text evidence="2">The sequence shown here is derived from an EMBL/GenBank/DDBJ whole genome shotgun (WGS) entry which is preliminary data.</text>
</comment>
<feature type="non-terminal residue" evidence="2">
    <location>
        <position position="92"/>
    </location>
</feature>
<keyword evidence="3" id="KW-1185">Reference proteome</keyword>
<proteinExistence type="predicted"/>